<dbReference type="Gene3D" id="2.120.10.80">
    <property type="entry name" value="Kelch-type beta propeller"/>
    <property type="match status" value="2"/>
</dbReference>
<dbReference type="InterPro" id="IPR015915">
    <property type="entry name" value="Kelch-typ_b-propeller"/>
</dbReference>
<evidence type="ECO:0000313" key="20">
    <source>
        <dbReference type="RefSeq" id="XP_013386294.1"/>
    </source>
</evidence>
<dbReference type="CDD" id="cd00055">
    <property type="entry name" value="EGF_Lam"/>
    <property type="match status" value="2"/>
</dbReference>
<dbReference type="KEGG" id="lak:106155829"/>
<comment type="subcellular location">
    <subcellularLocation>
        <location evidence="1">Membrane</location>
        <topology evidence="1">Single-pass membrane protein</topology>
    </subcellularLocation>
</comment>
<feature type="transmembrane region" description="Helical" evidence="15">
    <location>
        <begin position="1063"/>
        <end position="1085"/>
    </location>
</feature>
<dbReference type="STRING" id="7574.A0A1S3HML6"/>
<dbReference type="PROSITE" id="PS50026">
    <property type="entry name" value="EGF_3"/>
    <property type="match status" value="1"/>
</dbReference>
<protein>
    <submittedName>
        <fullName evidence="20">Attractin-like isoform X1</fullName>
    </submittedName>
</protein>
<feature type="transmembrane region" description="Helical" evidence="15">
    <location>
        <begin position="19"/>
        <end position="37"/>
    </location>
</feature>
<dbReference type="OrthoDB" id="9998912at2759"/>
<name>A0A1S3HML6_LINAN</name>
<dbReference type="Proteomes" id="UP000085678">
    <property type="component" value="Unplaced"/>
</dbReference>
<dbReference type="PANTHER" id="PTHR46376">
    <property type="entry name" value="LEUCINE-ZIPPER-LIKE TRANSCRIPTIONAL REGULATOR 1"/>
    <property type="match status" value="1"/>
</dbReference>
<feature type="domain" description="EGF-like" evidence="17">
    <location>
        <begin position="221"/>
        <end position="254"/>
    </location>
</feature>
<evidence type="ECO:0000256" key="12">
    <source>
        <dbReference type="PROSITE-ProRule" id="PRU00076"/>
    </source>
</evidence>
<evidence type="ECO:0000256" key="13">
    <source>
        <dbReference type="PROSITE-ProRule" id="PRU00460"/>
    </source>
</evidence>
<organism evidence="19 20">
    <name type="scientific">Lingula anatina</name>
    <name type="common">Brachiopod</name>
    <name type="synonym">Lingula unguis</name>
    <dbReference type="NCBI Taxonomy" id="7574"/>
    <lineage>
        <taxon>Eukaryota</taxon>
        <taxon>Metazoa</taxon>
        <taxon>Spiralia</taxon>
        <taxon>Lophotrochozoa</taxon>
        <taxon>Brachiopoda</taxon>
        <taxon>Linguliformea</taxon>
        <taxon>Lingulata</taxon>
        <taxon>Lingulida</taxon>
        <taxon>Linguloidea</taxon>
        <taxon>Lingulidae</taxon>
        <taxon>Lingula</taxon>
    </lineage>
</organism>
<feature type="region of interest" description="Disordered" evidence="14">
    <location>
        <begin position="1201"/>
        <end position="1235"/>
    </location>
</feature>
<dbReference type="PROSITE" id="PS01180">
    <property type="entry name" value="CUB"/>
    <property type="match status" value="1"/>
</dbReference>
<dbReference type="Gene3D" id="2.60.120.290">
    <property type="entry name" value="Spermadhesin, CUB domain"/>
    <property type="match status" value="1"/>
</dbReference>
<feature type="domain" description="Laminin EGF-like" evidence="18">
    <location>
        <begin position="842"/>
        <end position="888"/>
    </location>
</feature>
<keyword evidence="4 15" id="KW-0812">Transmembrane</keyword>
<dbReference type="SUPFAM" id="SSF49854">
    <property type="entry name" value="Spermadhesin, CUB domain"/>
    <property type="match status" value="1"/>
</dbReference>
<dbReference type="RefSeq" id="XP_013386294.1">
    <property type="nucleotide sequence ID" value="XM_013530840.2"/>
</dbReference>
<dbReference type="CDD" id="cd00041">
    <property type="entry name" value="CUB"/>
    <property type="match status" value="1"/>
</dbReference>
<feature type="compositionally biased region" description="Basic and acidic residues" evidence="14">
    <location>
        <begin position="1204"/>
        <end position="1217"/>
    </location>
</feature>
<dbReference type="InterPro" id="IPR035914">
    <property type="entry name" value="Sperma_CUB_dom_sf"/>
</dbReference>
<evidence type="ECO:0000256" key="2">
    <source>
        <dbReference type="ARBA" id="ARBA00022441"/>
    </source>
</evidence>
<evidence type="ECO:0000256" key="5">
    <source>
        <dbReference type="ARBA" id="ARBA00022729"/>
    </source>
</evidence>
<dbReference type="InterPro" id="IPR000742">
    <property type="entry name" value="EGF"/>
</dbReference>
<keyword evidence="10" id="KW-0325">Glycoprotein</keyword>
<dbReference type="SMART" id="SM00042">
    <property type="entry name" value="CUB"/>
    <property type="match status" value="1"/>
</dbReference>
<dbReference type="SUPFAM" id="SSF117281">
    <property type="entry name" value="Kelch motif"/>
    <property type="match status" value="2"/>
</dbReference>
<dbReference type="InterPro" id="IPR006652">
    <property type="entry name" value="Kelch_1"/>
</dbReference>
<dbReference type="PROSITE" id="PS01248">
    <property type="entry name" value="EGF_LAM_1"/>
    <property type="match status" value="1"/>
</dbReference>
<evidence type="ECO:0000259" key="16">
    <source>
        <dbReference type="PROSITE" id="PS01180"/>
    </source>
</evidence>
<dbReference type="InterPro" id="IPR002049">
    <property type="entry name" value="LE_dom"/>
</dbReference>
<dbReference type="Pfam" id="PF01437">
    <property type="entry name" value="PSI"/>
    <property type="match status" value="1"/>
</dbReference>
<dbReference type="PANTHER" id="PTHR46376:SF2">
    <property type="entry name" value="DISTRACTED, ISOFORM B"/>
    <property type="match status" value="1"/>
</dbReference>
<evidence type="ECO:0000256" key="10">
    <source>
        <dbReference type="ARBA" id="ARBA00023180"/>
    </source>
</evidence>
<evidence type="ECO:0000256" key="8">
    <source>
        <dbReference type="ARBA" id="ARBA00023136"/>
    </source>
</evidence>
<feature type="disulfide bond" evidence="12">
    <location>
        <begin position="225"/>
        <end position="235"/>
    </location>
</feature>
<evidence type="ECO:0000256" key="7">
    <source>
        <dbReference type="ARBA" id="ARBA00022989"/>
    </source>
</evidence>
<reference evidence="20" key="1">
    <citation type="submission" date="2025-08" db="UniProtKB">
        <authorList>
            <consortium name="RefSeq"/>
        </authorList>
    </citation>
    <scope>IDENTIFICATION</scope>
    <source>
        <tissue evidence="20">Gonads</tissue>
    </source>
</reference>
<keyword evidence="8 15" id="KW-0472">Membrane</keyword>
<gene>
    <name evidence="20" type="primary">LOC106155829</name>
</gene>
<dbReference type="PROSITE" id="PS00022">
    <property type="entry name" value="EGF_1"/>
    <property type="match status" value="1"/>
</dbReference>
<dbReference type="InterPro" id="IPR002165">
    <property type="entry name" value="Plexin_repeat"/>
</dbReference>
<evidence type="ECO:0000259" key="18">
    <source>
        <dbReference type="PROSITE" id="PS50027"/>
    </source>
</evidence>
<proteinExistence type="predicted"/>
<keyword evidence="7 15" id="KW-1133">Transmembrane helix</keyword>
<dbReference type="InterPro" id="IPR056732">
    <property type="entry name" value="GBD_ATRN"/>
</dbReference>
<dbReference type="SUPFAM" id="SSF57196">
    <property type="entry name" value="EGF/Laminin"/>
    <property type="match status" value="1"/>
</dbReference>
<dbReference type="SMART" id="SM00423">
    <property type="entry name" value="PSI"/>
    <property type="match status" value="5"/>
</dbReference>
<dbReference type="InParanoid" id="A0A1S3HML6"/>
<feature type="disulfide bond" evidence="13">
    <location>
        <begin position="860"/>
        <end position="869"/>
    </location>
</feature>
<feature type="disulfide bond" evidence="13">
    <location>
        <begin position="872"/>
        <end position="886"/>
    </location>
</feature>
<dbReference type="InterPro" id="IPR016201">
    <property type="entry name" value="PSI"/>
</dbReference>
<dbReference type="AlphaFoldDB" id="A0A1S3HML6"/>
<evidence type="ECO:0000256" key="14">
    <source>
        <dbReference type="SAM" id="MobiDB-lite"/>
    </source>
</evidence>
<dbReference type="Pfam" id="PF23106">
    <property type="entry name" value="EGF_Teneurin"/>
    <property type="match status" value="1"/>
</dbReference>
<dbReference type="SMART" id="SM00180">
    <property type="entry name" value="EGF_Lam"/>
    <property type="match status" value="2"/>
</dbReference>
<sequence>MEDVTIFKFQVLFKYRRKFTSYGTIVLYMILITSYLIPADSKENCDVSCENGNCKNGKCVCFPGWTGTSCQSCGGRVRLTDPSGYIHDGAGNYSTDSKCSWLIDSGQDNVPIHFRLKHYATECSWDHLYIYDGDSAFSPLLAAFSGLVVQETLKNQSHSVPEVTTKSGKAFLYFFSDAAYNISGFNISYQIGGCPNNCSGHGSCNGHVCNCSQGWRGVSCSEEICPNDCGRYGRCNYTVGGCYCNTGFLGPRCNLTEKNGTWEQVAYTTSVHIDGRASHRTVLHGDHMWLIGGEHFGGSTFQQIARFDMVNKFWEAVEPSTVINPPKRYGHTLVMIQNDIYMYGGLVGKKQVTNELWKFNINTKDWLLVNQTGLQVVGHTAHYVNGEMIVIFGHSPVFGYLNTVQKCDIVIGSCQLVQTSGAIVKGGYGHTSVYHKDKIYVHGGYHSTAVSTYKISDELYSFETTTNKWVILHSSGQRRYLHSAVVISGLMLVFGGNTHNDTSTSHGAKCHSLNFLGYDLGCDQWYTLPEPRVRGDLARFGHSAEVYDQKMFIYGGFNGLMLGDMFQYTPGKCEKYGTKEDCISTHQGLRCTWLDKCYSLEDAEKMPGTRVEPWCKRKDIGKSYCENFTSCPSCQENTYNCTWCGHHCKSKDNCSSFNGLQDTCSSHDQGAECPYLHNCAACFLASANCTWRDSTKDCFHDGTTDQAVLAEGEVDYQQRCNPPCSSFNDCGNCTSAKCMWCGSENRCVDSNSYVASFPYGQCLEWTTEEKRCAATKCSELRTCEQCQSNPLCGWCDDGSNTGIGHCMEGDNQGPVVRNGSIVLTKPALCPAPSWYFYSCPLCQCNGHSECYNNTAICKKCTQNTQGSQCEICAPGYFGEATNGGICKPCECNGQADFCEHDTGMCHCRTRGVRGNFCEVCDKDNRYYGNPKTGTCFYELPTDYQFTFNLSKEGDRYFTQINFMNKPGTNDRDLEFMINCSKPALMNITVAVDGKPETTRVELHSCLHNYPYKTKFLHKDYNFGEGTNTTFYVYVYNFTTPMWLQISFQARYAYLFPIPINLPVFFGAFLGCFISLLLIAIIIWKIKIRYVLYLSRQRMFVQMQQMASRPFSIVSLDLQGGNDEEHLQLKEKPLPQPPVDLRKRMKNNLKPCKSSPVAIEPLRGHKAAVLSIVIQLPTGDEDFTPQGQNGLAIGSALVSLGPGIQRERKSSVDHSKSDKSKHKGKQAQSPTSDICV</sequence>
<evidence type="ECO:0000256" key="3">
    <source>
        <dbReference type="ARBA" id="ARBA00022536"/>
    </source>
</evidence>
<dbReference type="InterPro" id="IPR000859">
    <property type="entry name" value="CUB_dom"/>
</dbReference>
<dbReference type="InterPro" id="IPR056737">
    <property type="entry name" value="Beta-prop_ATRN-MKLN-like"/>
</dbReference>
<dbReference type="SMART" id="SM00612">
    <property type="entry name" value="Kelch"/>
    <property type="match status" value="2"/>
</dbReference>
<evidence type="ECO:0000256" key="15">
    <source>
        <dbReference type="SAM" id="Phobius"/>
    </source>
</evidence>
<dbReference type="SMART" id="SM00181">
    <property type="entry name" value="EGF"/>
    <property type="match status" value="5"/>
</dbReference>
<accession>A0A1S3HML6</accession>
<evidence type="ECO:0000256" key="1">
    <source>
        <dbReference type="ARBA" id="ARBA00004167"/>
    </source>
</evidence>
<keyword evidence="2" id="KW-0880">Kelch repeat</keyword>
<keyword evidence="6" id="KW-0677">Repeat</keyword>
<dbReference type="InterPro" id="IPR051568">
    <property type="entry name" value="LZTR1/Attractin"/>
</dbReference>
<comment type="caution">
    <text evidence="12">Lacks conserved residue(s) required for the propagation of feature annotation.</text>
</comment>
<dbReference type="GeneID" id="106155829"/>
<evidence type="ECO:0000259" key="17">
    <source>
        <dbReference type="PROSITE" id="PS50026"/>
    </source>
</evidence>
<keyword evidence="19" id="KW-1185">Reference proteome</keyword>
<dbReference type="Pfam" id="PF24981">
    <property type="entry name" value="Beta-prop_ATRN-LZTR1"/>
    <property type="match status" value="1"/>
</dbReference>
<keyword evidence="5" id="KW-0732">Signal</keyword>
<feature type="compositionally biased region" description="Polar residues" evidence="14">
    <location>
        <begin position="1225"/>
        <end position="1235"/>
    </location>
</feature>
<dbReference type="PROSITE" id="PS50027">
    <property type="entry name" value="EGF_LAM_2"/>
    <property type="match status" value="1"/>
</dbReference>
<evidence type="ECO:0000256" key="11">
    <source>
        <dbReference type="ARBA" id="ARBA00023292"/>
    </source>
</evidence>
<feature type="disulfide bond" evidence="12">
    <location>
        <begin position="244"/>
        <end position="253"/>
    </location>
</feature>
<keyword evidence="11 13" id="KW-0424">Laminin EGF-like domain</keyword>
<dbReference type="Pfam" id="PF24972">
    <property type="entry name" value="GBD_ATRN"/>
    <property type="match status" value="1"/>
</dbReference>
<dbReference type="GO" id="GO:0016020">
    <property type="term" value="C:membrane"/>
    <property type="evidence" value="ECO:0007669"/>
    <property type="project" value="UniProtKB-SubCell"/>
</dbReference>
<feature type="domain" description="CUB" evidence="16">
    <location>
        <begin position="73"/>
        <end position="192"/>
    </location>
</feature>
<keyword evidence="9 12" id="KW-1015">Disulfide bond</keyword>
<dbReference type="FunCoup" id="A0A1S3HML6">
    <property type="interactions" value="1473"/>
</dbReference>
<keyword evidence="3 12" id="KW-0245">EGF-like domain</keyword>
<dbReference type="InterPro" id="IPR056863">
    <property type="entry name" value="LMN_ATRN_NET-like_EGF"/>
</dbReference>
<dbReference type="Pfam" id="PF00431">
    <property type="entry name" value="CUB"/>
    <property type="match status" value="1"/>
</dbReference>
<dbReference type="PROSITE" id="PS01186">
    <property type="entry name" value="EGF_2"/>
    <property type="match status" value="1"/>
</dbReference>
<dbReference type="GO" id="GO:0005794">
    <property type="term" value="C:Golgi apparatus"/>
    <property type="evidence" value="ECO:0007669"/>
    <property type="project" value="TreeGrafter"/>
</dbReference>
<dbReference type="FunFam" id="2.60.120.290:FF:000008">
    <property type="entry name" value="Attractin like 1"/>
    <property type="match status" value="1"/>
</dbReference>
<evidence type="ECO:0000256" key="6">
    <source>
        <dbReference type="ARBA" id="ARBA00022737"/>
    </source>
</evidence>
<evidence type="ECO:0000256" key="9">
    <source>
        <dbReference type="ARBA" id="ARBA00023157"/>
    </source>
</evidence>
<evidence type="ECO:0000313" key="19">
    <source>
        <dbReference type="Proteomes" id="UP000085678"/>
    </source>
</evidence>
<evidence type="ECO:0000256" key="4">
    <source>
        <dbReference type="ARBA" id="ARBA00022692"/>
    </source>
</evidence>
<dbReference type="Pfam" id="PF24973">
    <property type="entry name" value="EGF_LMN_ATRN"/>
    <property type="match status" value="1"/>
</dbReference>
<dbReference type="Gene3D" id="2.10.25.10">
    <property type="entry name" value="Laminin"/>
    <property type="match status" value="2"/>
</dbReference>